<sequence>MPRQICPTCQRPPKVCYCSALVHIANRIKVLIIQHPLEQKHPFNTGRMAQLCLDNSELVVTESLSEAELGRLLAPRSALLYPSLDWLPMVERVETGTPQARGLEQLVVIDASWRKSKKMLHLQPVLQWLPRVSFEGELRSNYRVRRSSLPNSLSTLESIVVAMGALEPEQDFSGMLGPFEMMISLQKRSL</sequence>
<comment type="similarity">
    <text evidence="5">Belongs to the TDD superfamily. DTWD2 family.</text>
</comment>
<proteinExistence type="inferred from homology"/>
<keyword evidence="3" id="KW-0949">S-adenosyl-L-methionine</keyword>
<evidence type="ECO:0000256" key="2">
    <source>
        <dbReference type="ARBA" id="ARBA00022679"/>
    </source>
</evidence>
<dbReference type="Proteomes" id="UP001596425">
    <property type="component" value="Unassembled WGS sequence"/>
</dbReference>
<dbReference type="EMBL" id="JBHSVR010000001">
    <property type="protein sequence ID" value="MFC6633989.1"/>
    <property type="molecule type" value="Genomic_DNA"/>
</dbReference>
<dbReference type="SMART" id="SM01144">
    <property type="entry name" value="DTW"/>
    <property type="match status" value="1"/>
</dbReference>
<gene>
    <name evidence="7" type="ORF">ACFQBM_11875</name>
</gene>
<evidence type="ECO:0000313" key="7">
    <source>
        <dbReference type="EMBL" id="MFC6633989.1"/>
    </source>
</evidence>
<evidence type="ECO:0000256" key="4">
    <source>
        <dbReference type="ARBA" id="ARBA00022694"/>
    </source>
</evidence>
<dbReference type="InterPro" id="IPR039262">
    <property type="entry name" value="DTWD2/TAPT"/>
</dbReference>
<evidence type="ECO:0000256" key="3">
    <source>
        <dbReference type="ARBA" id="ARBA00022691"/>
    </source>
</evidence>
<dbReference type="RefSeq" id="WP_193190297.1">
    <property type="nucleotide sequence ID" value="NZ_JACZFR010000012.1"/>
</dbReference>
<evidence type="ECO:0000259" key="6">
    <source>
        <dbReference type="SMART" id="SM01144"/>
    </source>
</evidence>
<keyword evidence="8" id="KW-1185">Reference proteome</keyword>
<comment type="caution">
    <text evidence="7">The sequence shown here is derived from an EMBL/GenBank/DDBJ whole genome shotgun (WGS) entry which is preliminary data.</text>
</comment>
<dbReference type="Pfam" id="PF03942">
    <property type="entry name" value="DTW"/>
    <property type="match status" value="1"/>
</dbReference>
<evidence type="ECO:0000256" key="5">
    <source>
        <dbReference type="ARBA" id="ARBA00034489"/>
    </source>
</evidence>
<feature type="domain" description="DTW" evidence="6">
    <location>
        <begin position="2"/>
        <end position="189"/>
    </location>
</feature>
<keyword evidence="4" id="KW-0819">tRNA processing</keyword>
<dbReference type="EC" id="2.5.1.25" evidence="1"/>
<dbReference type="InterPro" id="IPR005636">
    <property type="entry name" value="DTW"/>
</dbReference>
<dbReference type="PANTHER" id="PTHR21392">
    <property type="entry name" value="TRNA-URIDINE AMINOCARBOXYPROPYLTRANSFERASE 2"/>
    <property type="match status" value="1"/>
</dbReference>
<keyword evidence="2 7" id="KW-0808">Transferase</keyword>
<reference evidence="8" key="1">
    <citation type="journal article" date="2019" name="Int. J. Syst. Evol. Microbiol.">
        <title>The Global Catalogue of Microorganisms (GCM) 10K type strain sequencing project: providing services to taxonomists for standard genome sequencing and annotation.</title>
        <authorList>
            <consortium name="The Broad Institute Genomics Platform"/>
            <consortium name="The Broad Institute Genome Sequencing Center for Infectious Disease"/>
            <person name="Wu L."/>
            <person name="Ma J."/>
        </authorList>
    </citation>
    <scope>NUCLEOTIDE SEQUENCE [LARGE SCALE GENOMIC DNA]</scope>
    <source>
        <strain evidence="8">CGMCC 1.13718</strain>
    </source>
</reference>
<accession>A0ABW1YMK2</accession>
<protein>
    <recommendedName>
        <fullName evidence="1">tRNA-uridine aminocarboxypropyltransferase</fullName>
        <ecNumber evidence="1">2.5.1.25</ecNumber>
    </recommendedName>
</protein>
<dbReference type="PANTHER" id="PTHR21392:SF0">
    <property type="entry name" value="TRNA-URIDINE AMINOCARBOXYPROPYLTRANSFERASE 2"/>
    <property type="match status" value="1"/>
</dbReference>
<dbReference type="GO" id="GO:0016432">
    <property type="term" value="F:tRNA-uridine aminocarboxypropyltransferase activity"/>
    <property type="evidence" value="ECO:0007669"/>
    <property type="project" value="UniProtKB-EC"/>
</dbReference>
<evidence type="ECO:0000256" key="1">
    <source>
        <dbReference type="ARBA" id="ARBA00012386"/>
    </source>
</evidence>
<organism evidence="7 8">
    <name type="scientific">Microbulbifer taiwanensis</name>
    <dbReference type="NCBI Taxonomy" id="986746"/>
    <lineage>
        <taxon>Bacteria</taxon>
        <taxon>Pseudomonadati</taxon>
        <taxon>Pseudomonadota</taxon>
        <taxon>Gammaproteobacteria</taxon>
        <taxon>Cellvibrionales</taxon>
        <taxon>Microbulbiferaceae</taxon>
        <taxon>Microbulbifer</taxon>
    </lineage>
</organism>
<name>A0ABW1YMK2_9GAMM</name>
<evidence type="ECO:0000313" key="8">
    <source>
        <dbReference type="Proteomes" id="UP001596425"/>
    </source>
</evidence>